<dbReference type="PANTHER" id="PTHR34449">
    <property type="entry name" value="RHO TERMINATION FACTOR"/>
    <property type="match status" value="1"/>
</dbReference>
<dbReference type="Proteomes" id="UP000077755">
    <property type="component" value="Chromosome 8"/>
</dbReference>
<reference evidence="3" key="2">
    <citation type="submission" date="2022-03" db="EMBL/GenBank/DDBJ databases">
        <title>Draft title - Genomic analysis of global carrot germplasm unveils the trajectory of domestication and the origin of high carotenoid orange carrot.</title>
        <authorList>
            <person name="Iorizzo M."/>
            <person name="Ellison S."/>
            <person name="Senalik D."/>
            <person name="Macko-Podgorni A."/>
            <person name="Grzebelus D."/>
            <person name="Bostan H."/>
            <person name="Rolling W."/>
            <person name="Curaba J."/>
            <person name="Simon P."/>
        </authorList>
    </citation>
    <scope>NUCLEOTIDE SEQUENCE</scope>
    <source>
        <tissue evidence="3">Leaf</tissue>
    </source>
</reference>
<keyword evidence="4" id="KW-1185">Reference proteome</keyword>
<dbReference type="PANTHER" id="PTHR34449:SF2">
    <property type="entry name" value="RHO TERMINATION FACTOR"/>
    <property type="match status" value="1"/>
</dbReference>
<proteinExistence type="predicted"/>
<name>A0AAF1BCD8_DAUCS</name>
<accession>A0AAF1BCD8</accession>
<evidence type="ECO:0000313" key="3">
    <source>
        <dbReference type="EMBL" id="WOH11947.1"/>
    </source>
</evidence>
<gene>
    <name evidence="3" type="ORF">DCAR_0831443</name>
</gene>
<dbReference type="AlphaFoldDB" id="A0AAF1BCD8"/>
<protein>
    <recommendedName>
        <fullName evidence="2">Rho termination factor-like N-terminal domain-containing protein</fullName>
    </recommendedName>
</protein>
<feature type="domain" description="Rho termination factor-like N-terminal" evidence="2">
    <location>
        <begin position="166"/>
        <end position="193"/>
    </location>
</feature>
<dbReference type="GO" id="GO:0006353">
    <property type="term" value="P:DNA-templated transcription termination"/>
    <property type="evidence" value="ECO:0007669"/>
    <property type="project" value="InterPro"/>
</dbReference>
<feature type="compositionally biased region" description="Basic and acidic residues" evidence="1">
    <location>
        <begin position="141"/>
        <end position="156"/>
    </location>
</feature>
<feature type="compositionally biased region" description="Polar residues" evidence="1">
    <location>
        <begin position="50"/>
        <end position="62"/>
    </location>
</feature>
<feature type="region of interest" description="Disordered" evidence="1">
    <location>
        <begin position="74"/>
        <end position="156"/>
    </location>
</feature>
<evidence type="ECO:0000259" key="2">
    <source>
        <dbReference type="Pfam" id="PF07498"/>
    </source>
</evidence>
<reference evidence="3" key="1">
    <citation type="journal article" date="2016" name="Nat. Genet.">
        <title>A high-quality carrot genome assembly provides new insights into carotenoid accumulation and asterid genome evolution.</title>
        <authorList>
            <person name="Iorizzo M."/>
            <person name="Ellison S."/>
            <person name="Senalik D."/>
            <person name="Zeng P."/>
            <person name="Satapoomin P."/>
            <person name="Huang J."/>
            <person name="Bowman M."/>
            <person name="Iovene M."/>
            <person name="Sanseverino W."/>
            <person name="Cavagnaro P."/>
            <person name="Yildiz M."/>
            <person name="Macko-Podgorni A."/>
            <person name="Moranska E."/>
            <person name="Grzebelus E."/>
            <person name="Grzebelus D."/>
            <person name="Ashrafi H."/>
            <person name="Zheng Z."/>
            <person name="Cheng S."/>
            <person name="Spooner D."/>
            <person name="Van Deynze A."/>
            <person name="Simon P."/>
        </authorList>
    </citation>
    <scope>NUCLEOTIDE SEQUENCE</scope>
    <source>
        <tissue evidence="3">Leaf</tissue>
    </source>
</reference>
<organism evidence="3 4">
    <name type="scientific">Daucus carota subsp. sativus</name>
    <name type="common">Carrot</name>
    <dbReference type="NCBI Taxonomy" id="79200"/>
    <lineage>
        <taxon>Eukaryota</taxon>
        <taxon>Viridiplantae</taxon>
        <taxon>Streptophyta</taxon>
        <taxon>Embryophyta</taxon>
        <taxon>Tracheophyta</taxon>
        <taxon>Spermatophyta</taxon>
        <taxon>Magnoliopsida</taxon>
        <taxon>eudicotyledons</taxon>
        <taxon>Gunneridae</taxon>
        <taxon>Pentapetalae</taxon>
        <taxon>asterids</taxon>
        <taxon>campanulids</taxon>
        <taxon>Apiales</taxon>
        <taxon>Apiaceae</taxon>
        <taxon>Apioideae</taxon>
        <taxon>Scandiceae</taxon>
        <taxon>Daucinae</taxon>
        <taxon>Daucus</taxon>
        <taxon>Daucus sect. Daucus</taxon>
    </lineage>
</organism>
<dbReference type="Pfam" id="PF07498">
    <property type="entry name" value="Rho_N"/>
    <property type="match status" value="1"/>
</dbReference>
<evidence type="ECO:0000313" key="4">
    <source>
        <dbReference type="Proteomes" id="UP000077755"/>
    </source>
</evidence>
<sequence>MDRFCRQPLQAHCHISNLRFGRFNENKSGCYSLRTAASGRFRRRDDEKITQSSDSKSANQDEIISLFRRIQSSISKEETMTRKQSSGSDEEKPSPESLLDVLQQSSKQMKDFPSVPDLKLTRPPSNFIKRSPIPSTLSSRPETEDNRESLDAGSEKEFVSERVEVMKLPALKELAKSRGLKGYSKLKKSELIELLRP</sequence>
<dbReference type="InterPro" id="IPR011112">
    <property type="entry name" value="Rho-like_N"/>
</dbReference>
<dbReference type="EMBL" id="CP093350">
    <property type="protein sequence ID" value="WOH11947.1"/>
    <property type="molecule type" value="Genomic_DNA"/>
</dbReference>
<feature type="region of interest" description="Disordered" evidence="1">
    <location>
        <begin position="43"/>
        <end position="62"/>
    </location>
</feature>
<evidence type="ECO:0000256" key="1">
    <source>
        <dbReference type="SAM" id="MobiDB-lite"/>
    </source>
</evidence>